<keyword evidence="2" id="KW-0812">Transmembrane</keyword>
<protein>
    <submittedName>
        <fullName evidence="4">DUF4333 domain-containing protein</fullName>
    </submittedName>
</protein>
<feature type="compositionally biased region" description="Pro residues" evidence="1">
    <location>
        <begin position="95"/>
        <end position="112"/>
    </location>
</feature>
<keyword evidence="5" id="KW-1185">Reference proteome</keyword>
<reference evidence="4 5" key="1">
    <citation type="journal article" date="2017" name="Infect. Genet. Evol.">
        <title>The new phylogeny of the genus Mycobacterium: The old and the news.</title>
        <authorList>
            <person name="Tortoli E."/>
            <person name="Fedrizzi T."/>
            <person name="Meehan C.J."/>
            <person name="Trovato A."/>
            <person name="Grottola A."/>
            <person name="Giacobazzi E."/>
            <person name="Serpini G.F."/>
            <person name="Tagliazucchi S."/>
            <person name="Fabio A."/>
            <person name="Bettua C."/>
            <person name="Bertorelli R."/>
            <person name="Frascaro F."/>
            <person name="De Sanctis V."/>
            <person name="Pecorari M."/>
            <person name="Jousson O."/>
            <person name="Segata N."/>
            <person name="Cirillo D.M."/>
        </authorList>
    </citation>
    <scope>NUCLEOTIDE SEQUENCE [LARGE SCALE GENOMIC DNA]</scope>
    <source>
        <strain evidence="4 5">CIP1034565</strain>
    </source>
</reference>
<accession>A0A2G5PE43</accession>
<dbReference type="RefSeq" id="WP_090591880.1">
    <property type="nucleotide sequence ID" value="NZ_CP104302.1"/>
</dbReference>
<sequence>MTENANPNEATPGSEPAAPPQAESTSVLPQAGSPADDQKTQQIRPVQSGWAPPGSPYQPHQPGQQQPGPYQQGPYQQGPPQHPYPGSGQAQPTGAYPPQPGYAPTGPYPGAPAPTSQVNAGSGPVPAPPQQHGAPAEPTAEPTPAKSKKKLLAIVGGVLVLIIAVVAITGFWKPGFFWTRTLDVNSVQAGVLQILTDPSSGYGASNVNNVLCNGGQNPVVKTGHTFDCTAKVGGVDRTVTVTFLDNAGTYGVGAPQ</sequence>
<feature type="transmembrane region" description="Helical" evidence="2">
    <location>
        <begin position="151"/>
        <end position="172"/>
    </location>
</feature>
<feature type="region of interest" description="Disordered" evidence="1">
    <location>
        <begin position="1"/>
        <end position="144"/>
    </location>
</feature>
<gene>
    <name evidence="4" type="ORF">CQY22_005630</name>
</gene>
<organism evidence="4 5">
    <name type="scientific">Mycolicibacterium brumae</name>
    <dbReference type="NCBI Taxonomy" id="85968"/>
    <lineage>
        <taxon>Bacteria</taxon>
        <taxon>Bacillati</taxon>
        <taxon>Actinomycetota</taxon>
        <taxon>Actinomycetes</taxon>
        <taxon>Mycobacteriales</taxon>
        <taxon>Mycobacteriaceae</taxon>
        <taxon>Mycolicibacterium</taxon>
    </lineage>
</organism>
<dbReference type="EMBL" id="PDCN02000004">
    <property type="protein sequence ID" value="PIB76586.1"/>
    <property type="molecule type" value="Genomic_DNA"/>
</dbReference>
<keyword evidence="2" id="KW-0472">Membrane</keyword>
<evidence type="ECO:0000313" key="5">
    <source>
        <dbReference type="Proteomes" id="UP000230551"/>
    </source>
</evidence>
<dbReference type="Proteomes" id="UP000230551">
    <property type="component" value="Unassembled WGS sequence"/>
</dbReference>
<feature type="compositionally biased region" description="Low complexity" evidence="1">
    <location>
        <begin position="134"/>
        <end position="144"/>
    </location>
</feature>
<evidence type="ECO:0000256" key="1">
    <source>
        <dbReference type="SAM" id="MobiDB-lite"/>
    </source>
</evidence>
<keyword evidence="2" id="KW-1133">Transmembrane helix</keyword>
<evidence type="ECO:0000256" key="2">
    <source>
        <dbReference type="SAM" id="Phobius"/>
    </source>
</evidence>
<name>A0A2G5PE43_9MYCO</name>
<dbReference type="STRING" id="85968.GCA_900073015_03244"/>
<proteinExistence type="predicted"/>
<evidence type="ECO:0000313" key="4">
    <source>
        <dbReference type="EMBL" id="PIB76586.1"/>
    </source>
</evidence>
<feature type="domain" description="DUF4333" evidence="3">
    <location>
        <begin position="166"/>
        <end position="248"/>
    </location>
</feature>
<feature type="compositionally biased region" description="Polar residues" evidence="1">
    <location>
        <begin position="1"/>
        <end position="11"/>
    </location>
</feature>
<comment type="caution">
    <text evidence="4">The sequence shown here is derived from an EMBL/GenBank/DDBJ whole genome shotgun (WGS) entry which is preliminary data.</text>
</comment>
<feature type="compositionally biased region" description="Low complexity" evidence="1">
    <location>
        <begin position="57"/>
        <end position="94"/>
    </location>
</feature>
<dbReference type="InterPro" id="IPR025637">
    <property type="entry name" value="DUF4333"/>
</dbReference>
<dbReference type="Pfam" id="PF14230">
    <property type="entry name" value="DUF4333"/>
    <property type="match status" value="1"/>
</dbReference>
<dbReference type="AlphaFoldDB" id="A0A2G5PE43"/>
<evidence type="ECO:0000259" key="3">
    <source>
        <dbReference type="Pfam" id="PF14230"/>
    </source>
</evidence>